<reference evidence="1 2" key="1">
    <citation type="submission" date="2024-03" db="EMBL/GenBank/DDBJ databases">
        <title>The Acrasis kona genome and developmental transcriptomes reveal deep origins of eukaryotic multicellular pathways.</title>
        <authorList>
            <person name="Sheikh S."/>
            <person name="Fu C.-J."/>
            <person name="Brown M.W."/>
            <person name="Baldauf S.L."/>
        </authorList>
    </citation>
    <scope>NUCLEOTIDE SEQUENCE [LARGE SCALE GENOMIC DNA]</scope>
    <source>
        <strain evidence="1 2">ATCC MYA-3509</strain>
    </source>
</reference>
<dbReference type="SUPFAM" id="SSF48097">
    <property type="entry name" value="Regulator of G-protein signaling, RGS"/>
    <property type="match status" value="1"/>
</dbReference>
<evidence type="ECO:0008006" key="3">
    <source>
        <dbReference type="Google" id="ProtNLM"/>
    </source>
</evidence>
<dbReference type="InterPro" id="IPR036305">
    <property type="entry name" value="RGS_sf"/>
</dbReference>
<dbReference type="EMBL" id="JAOPGA020000749">
    <property type="protein sequence ID" value="KAL0481297.1"/>
    <property type="molecule type" value="Genomic_DNA"/>
</dbReference>
<dbReference type="Gene3D" id="1.10.167.10">
    <property type="entry name" value="Regulator of G-protein Signalling 4, domain 2"/>
    <property type="match status" value="1"/>
</dbReference>
<comment type="caution">
    <text evidence="1">The sequence shown here is derived from an EMBL/GenBank/DDBJ whole genome shotgun (WGS) entry which is preliminary data.</text>
</comment>
<dbReference type="InterPro" id="IPR044926">
    <property type="entry name" value="RGS_subdomain_2"/>
</dbReference>
<name>A0AAW2YYD9_9EUKA</name>
<dbReference type="AlphaFoldDB" id="A0AAW2YYD9"/>
<keyword evidence="2" id="KW-1185">Reference proteome</keyword>
<gene>
    <name evidence="1" type="ORF">AKO1_012752</name>
</gene>
<dbReference type="Proteomes" id="UP001431209">
    <property type="component" value="Unassembled WGS sequence"/>
</dbReference>
<evidence type="ECO:0000313" key="1">
    <source>
        <dbReference type="EMBL" id="KAL0481297.1"/>
    </source>
</evidence>
<organism evidence="1 2">
    <name type="scientific">Acrasis kona</name>
    <dbReference type="NCBI Taxonomy" id="1008807"/>
    <lineage>
        <taxon>Eukaryota</taxon>
        <taxon>Discoba</taxon>
        <taxon>Heterolobosea</taxon>
        <taxon>Tetramitia</taxon>
        <taxon>Eutetramitia</taxon>
        <taxon>Acrasidae</taxon>
        <taxon>Acrasis</taxon>
    </lineage>
</organism>
<sequence>MIRQRSSKYSVLVQEDEENKRPEQIDFNNQSEVILQMLLSETSKKYFERYSISEFSLENMIAFLDLYEIQKQPSLNHLRDFCTKYVNKGSEFELNLSARLSVSCKETLTESREEQVPQIMDRLKSELLTNLMDTFDRFKFTREYRVAIKSLKNTVELKNQVHKLVGQ</sequence>
<protein>
    <recommendedName>
        <fullName evidence="3">RGS domain-containing protein</fullName>
    </recommendedName>
</protein>
<evidence type="ECO:0000313" key="2">
    <source>
        <dbReference type="Proteomes" id="UP001431209"/>
    </source>
</evidence>
<proteinExistence type="predicted"/>
<accession>A0AAW2YYD9</accession>